<accession>A0ABV8Q024</accession>
<gene>
    <name evidence="3" type="ORF">ACFOW1_14260</name>
</gene>
<keyword evidence="1" id="KW-1133">Transmembrane helix</keyword>
<sequence>MLYSVLQGFIRLGLHIFCGNITVSNEAVLNSKGPLLLASNHPNSFLDAIIIGSLFKQPVHYLARGDAFKQPFVRKILCSLKLMPIYRLSEGREYLALNDNTFDNCKNILLQGGIILIFSEGLCKQKWQLQPLKKGTARIAFTAWNEQSISNYFRVQPVSINYHSFTQFGKQVVIHFGEIISKQIVHLNANEGERIQQFNTLLNERLNSGMLLANNNENVVQTLIAKHKQIIHSPATAIADLKHLQANIQPSNFPKTSHLLLKALLLLPAIVGFVLHAVLYFPIKKLVKQKTNGTVFYDSVLFGILLIIYPFYYLLVNILVFKSTDIIVLQIVSALMPLWLWLLSSFKKLIY</sequence>
<evidence type="ECO:0000259" key="2">
    <source>
        <dbReference type="SMART" id="SM00563"/>
    </source>
</evidence>
<dbReference type="RefSeq" id="WP_379015169.1">
    <property type="nucleotide sequence ID" value="NZ_JBHSDC010000029.1"/>
</dbReference>
<feature type="transmembrane region" description="Helical" evidence="1">
    <location>
        <begin position="327"/>
        <end position="346"/>
    </location>
</feature>
<feature type="transmembrane region" description="Helical" evidence="1">
    <location>
        <begin position="295"/>
        <end position="315"/>
    </location>
</feature>
<organism evidence="3 4">
    <name type="scientific">Parasediminibacterium paludis</name>
    <dbReference type="NCBI Taxonomy" id="908966"/>
    <lineage>
        <taxon>Bacteria</taxon>
        <taxon>Pseudomonadati</taxon>
        <taxon>Bacteroidota</taxon>
        <taxon>Chitinophagia</taxon>
        <taxon>Chitinophagales</taxon>
        <taxon>Chitinophagaceae</taxon>
        <taxon>Parasediminibacterium</taxon>
    </lineage>
</organism>
<keyword evidence="3" id="KW-0012">Acyltransferase</keyword>
<dbReference type="GO" id="GO:0016746">
    <property type="term" value="F:acyltransferase activity"/>
    <property type="evidence" value="ECO:0007669"/>
    <property type="project" value="UniProtKB-KW"/>
</dbReference>
<comment type="caution">
    <text evidence="3">The sequence shown here is derived from an EMBL/GenBank/DDBJ whole genome shotgun (WGS) entry which is preliminary data.</text>
</comment>
<evidence type="ECO:0000256" key="1">
    <source>
        <dbReference type="SAM" id="Phobius"/>
    </source>
</evidence>
<feature type="domain" description="Phospholipid/glycerol acyltransferase" evidence="2">
    <location>
        <begin position="35"/>
        <end position="163"/>
    </location>
</feature>
<reference evidence="4" key="1">
    <citation type="journal article" date="2019" name="Int. J. Syst. Evol. Microbiol.">
        <title>The Global Catalogue of Microorganisms (GCM) 10K type strain sequencing project: providing services to taxonomists for standard genome sequencing and annotation.</title>
        <authorList>
            <consortium name="The Broad Institute Genomics Platform"/>
            <consortium name="The Broad Institute Genome Sequencing Center for Infectious Disease"/>
            <person name="Wu L."/>
            <person name="Ma J."/>
        </authorList>
    </citation>
    <scope>NUCLEOTIDE SEQUENCE [LARGE SCALE GENOMIC DNA]</scope>
    <source>
        <strain evidence="4">CECT 8010</strain>
    </source>
</reference>
<keyword evidence="1" id="KW-0472">Membrane</keyword>
<evidence type="ECO:0000313" key="4">
    <source>
        <dbReference type="Proteomes" id="UP001595906"/>
    </source>
</evidence>
<dbReference type="InterPro" id="IPR002123">
    <property type="entry name" value="Plipid/glycerol_acylTrfase"/>
</dbReference>
<keyword evidence="4" id="KW-1185">Reference proteome</keyword>
<dbReference type="PANTHER" id="PTHR31605:SF0">
    <property type="entry name" value="GLYCEROL-3-PHOSPHATE O-ACYLTRANSFERASE 1"/>
    <property type="match status" value="1"/>
</dbReference>
<dbReference type="PANTHER" id="PTHR31605">
    <property type="entry name" value="GLYCEROL-3-PHOSPHATE O-ACYLTRANSFERASE 1"/>
    <property type="match status" value="1"/>
</dbReference>
<dbReference type="SUPFAM" id="SSF69593">
    <property type="entry name" value="Glycerol-3-phosphate (1)-acyltransferase"/>
    <property type="match status" value="1"/>
</dbReference>
<keyword evidence="1" id="KW-0812">Transmembrane</keyword>
<name>A0ABV8Q024_9BACT</name>
<dbReference type="EMBL" id="JBHSDC010000029">
    <property type="protein sequence ID" value="MFC4233061.1"/>
    <property type="molecule type" value="Genomic_DNA"/>
</dbReference>
<dbReference type="Pfam" id="PF01553">
    <property type="entry name" value="Acyltransferase"/>
    <property type="match status" value="1"/>
</dbReference>
<feature type="transmembrane region" description="Helical" evidence="1">
    <location>
        <begin position="259"/>
        <end position="283"/>
    </location>
</feature>
<dbReference type="Proteomes" id="UP001595906">
    <property type="component" value="Unassembled WGS sequence"/>
</dbReference>
<evidence type="ECO:0000313" key="3">
    <source>
        <dbReference type="EMBL" id="MFC4233061.1"/>
    </source>
</evidence>
<keyword evidence="3" id="KW-0808">Transferase</keyword>
<dbReference type="SMART" id="SM00563">
    <property type="entry name" value="PlsC"/>
    <property type="match status" value="1"/>
</dbReference>
<dbReference type="InterPro" id="IPR052744">
    <property type="entry name" value="GPAT/DAPAT"/>
</dbReference>
<proteinExistence type="predicted"/>
<protein>
    <submittedName>
        <fullName evidence="3">1-acyl-sn-glycerol-3-phosphate acyltransferase</fullName>
    </submittedName>
</protein>